<sequence length="55" mass="6278">MAGNKLANTNGTPVGKNPLSGNLTGQSKVKNIWWFWIYSHCLQTDWQGWQSFIPR</sequence>
<comment type="caution">
    <text evidence="2">The sequence shown here is derived from an EMBL/GenBank/DDBJ whole genome shotgun (WGS) entry which is preliminary data.</text>
</comment>
<dbReference type="AlphaFoldDB" id="D4YVM0"/>
<protein>
    <submittedName>
        <fullName evidence="2">Uncharacterized protein</fullName>
    </submittedName>
</protein>
<evidence type="ECO:0000313" key="3">
    <source>
        <dbReference type="Proteomes" id="UP000004069"/>
    </source>
</evidence>
<dbReference type="EMBL" id="ADNY01000066">
    <property type="protein sequence ID" value="EFG54816.1"/>
    <property type="molecule type" value="Genomic_DNA"/>
</dbReference>
<dbReference type="Proteomes" id="UP000004069">
    <property type="component" value="Unassembled WGS sequence"/>
</dbReference>
<keyword evidence="3" id="KW-1185">Reference proteome</keyword>
<feature type="compositionally biased region" description="Polar residues" evidence="1">
    <location>
        <begin position="1"/>
        <end position="12"/>
    </location>
</feature>
<accession>D4YVM0</accession>
<evidence type="ECO:0000256" key="1">
    <source>
        <dbReference type="SAM" id="MobiDB-lite"/>
    </source>
</evidence>
<reference evidence="2 3" key="1">
    <citation type="submission" date="2010-04" db="EMBL/GenBank/DDBJ databases">
        <authorList>
            <person name="Muzny D."/>
            <person name="Qin X."/>
            <person name="Deng J."/>
            <person name="Jiang H."/>
            <person name="Liu Y."/>
            <person name="Qu J."/>
            <person name="Song X.-Z."/>
            <person name="Zhang L."/>
            <person name="Thornton R."/>
            <person name="Coyle M."/>
            <person name="Francisco L."/>
            <person name="Jackson L."/>
            <person name="Javaid M."/>
            <person name="Korchina V."/>
            <person name="Kovar C."/>
            <person name="Mata R."/>
            <person name="Mathew T."/>
            <person name="Ngo R."/>
            <person name="Nguyen L."/>
            <person name="Nguyen N."/>
            <person name="Okwuonu G."/>
            <person name="Ongeri F."/>
            <person name="Pham C."/>
            <person name="Simmons D."/>
            <person name="Wilczek-Boney K."/>
            <person name="Hale W."/>
            <person name="Jakkamsetti A."/>
            <person name="Pham P."/>
            <person name="Ruth R."/>
            <person name="San Lucas F."/>
            <person name="Warren J."/>
            <person name="Zhang J."/>
            <person name="Zhao Z."/>
            <person name="Zhou C."/>
            <person name="Zhu D."/>
            <person name="Lee S."/>
            <person name="Bess C."/>
            <person name="Blankenburg K."/>
            <person name="Forbes L."/>
            <person name="Fu Q."/>
            <person name="Gubbala S."/>
            <person name="Hirani K."/>
            <person name="Jayaseelan J.C."/>
            <person name="Lara F."/>
            <person name="Munidasa M."/>
            <person name="Palculict T."/>
            <person name="Patil S."/>
            <person name="Pu L.-L."/>
            <person name="Saada N."/>
            <person name="Tang L."/>
            <person name="Weissenberger G."/>
            <person name="Zhu Y."/>
            <person name="Hemphill L."/>
            <person name="Shang Y."/>
            <person name="Youmans B."/>
            <person name="Ayvaz T."/>
            <person name="Ross M."/>
            <person name="Santibanez J."/>
            <person name="Aqrawi P."/>
            <person name="Gross S."/>
            <person name="Joshi V."/>
            <person name="Fowler G."/>
            <person name="Nazareth L."/>
            <person name="Reid J."/>
            <person name="Worley K."/>
            <person name="Petrosino J."/>
            <person name="Highlander S."/>
            <person name="Gibbs R."/>
        </authorList>
    </citation>
    <scope>NUCLEOTIDE SEQUENCE [LARGE SCALE GENOMIC DNA]</scope>
    <source>
        <strain evidence="2 3">DSM 11664</strain>
    </source>
</reference>
<gene>
    <name evidence="2" type="ORF">HMPREF0493_1581</name>
</gene>
<evidence type="ECO:0000313" key="2">
    <source>
        <dbReference type="EMBL" id="EFG54816.1"/>
    </source>
</evidence>
<organism evidence="2 3">
    <name type="scientific">Lactobacillus amylolyticus DSM 11664</name>
    <dbReference type="NCBI Taxonomy" id="585524"/>
    <lineage>
        <taxon>Bacteria</taxon>
        <taxon>Bacillati</taxon>
        <taxon>Bacillota</taxon>
        <taxon>Bacilli</taxon>
        <taxon>Lactobacillales</taxon>
        <taxon>Lactobacillaceae</taxon>
        <taxon>Lactobacillus</taxon>
    </lineage>
</organism>
<feature type="region of interest" description="Disordered" evidence="1">
    <location>
        <begin position="1"/>
        <end position="23"/>
    </location>
</feature>
<name>D4YVM0_9LACO</name>
<proteinExistence type="predicted"/>